<proteinExistence type="predicted"/>
<dbReference type="AlphaFoldDB" id="A0A4Q0SYP9"/>
<dbReference type="EMBL" id="RDSM01000005">
    <property type="protein sequence ID" value="RXH54166.1"/>
    <property type="molecule type" value="Genomic_DNA"/>
</dbReference>
<reference evidence="1 2" key="1">
    <citation type="submission" date="2018-11" db="EMBL/GenBank/DDBJ databases">
        <authorList>
            <person name="Mardanov A.V."/>
            <person name="Ravin N.V."/>
            <person name="Dedysh S.N."/>
        </authorList>
    </citation>
    <scope>NUCLEOTIDE SEQUENCE [LARGE SCALE GENOMIC DNA]</scope>
    <source>
        <strain evidence="1 2">AF10</strain>
    </source>
</reference>
<organism evidence="1 2">
    <name type="scientific">Granulicella sibirica</name>
    <dbReference type="NCBI Taxonomy" id="2479048"/>
    <lineage>
        <taxon>Bacteria</taxon>
        <taxon>Pseudomonadati</taxon>
        <taxon>Acidobacteriota</taxon>
        <taxon>Terriglobia</taxon>
        <taxon>Terriglobales</taxon>
        <taxon>Acidobacteriaceae</taxon>
        <taxon>Granulicella</taxon>
    </lineage>
</organism>
<accession>A0A4Q0SYP9</accession>
<protein>
    <submittedName>
        <fullName evidence="1">Uncharacterized protein</fullName>
    </submittedName>
</protein>
<evidence type="ECO:0000313" key="2">
    <source>
        <dbReference type="Proteomes" id="UP000289437"/>
    </source>
</evidence>
<evidence type="ECO:0000313" key="1">
    <source>
        <dbReference type="EMBL" id="RXH54166.1"/>
    </source>
</evidence>
<reference evidence="2" key="2">
    <citation type="submission" date="2019-02" db="EMBL/GenBank/DDBJ databases">
        <title>Granulicella sibirica sp. nov., a psychrotolerant acidobacterium isolated from an organic soil layer in forested tundra, West Siberia.</title>
        <authorList>
            <person name="Oshkin I.Y."/>
            <person name="Kulichevskaya I.S."/>
            <person name="Rijpstra W.I.C."/>
            <person name="Sinninghe Damste J.S."/>
            <person name="Rakitin A.L."/>
            <person name="Ravin N.V."/>
            <person name="Dedysh S.N."/>
        </authorList>
    </citation>
    <scope>NUCLEOTIDE SEQUENCE [LARGE SCALE GENOMIC DNA]</scope>
    <source>
        <strain evidence="2">AF10</strain>
    </source>
</reference>
<keyword evidence="2" id="KW-1185">Reference proteome</keyword>
<name>A0A4Q0SYP9_9BACT</name>
<sequence length="59" mass="6661">MQCAQQAAGAQRAGKARCGADNFKAHIPPPSRRRFERIEELLVTKLMTYLEEMSSHETV</sequence>
<dbReference type="Proteomes" id="UP000289437">
    <property type="component" value="Unassembled WGS sequence"/>
</dbReference>
<gene>
    <name evidence="1" type="ORF">GRAN_4817</name>
</gene>
<comment type="caution">
    <text evidence="1">The sequence shown here is derived from an EMBL/GenBank/DDBJ whole genome shotgun (WGS) entry which is preliminary data.</text>
</comment>